<feature type="region of interest" description="Disordered" evidence="1">
    <location>
        <begin position="1"/>
        <end position="20"/>
    </location>
</feature>
<dbReference type="Proteomes" id="UP000561438">
    <property type="component" value="Unassembled WGS sequence"/>
</dbReference>
<evidence type="ECO:0000313" key="3">
    <source>
        <dbReference type="Proteomes" id="UP000561438"/>
    </source>
</evidence>
<keyword evidence="3" id="KW-1185">Reference proteome</keyword>
<organism evidence="2 3">
    <name type="scientific">Qipengyuania atrilutea</name>
    <dbReference type="NCBI Taxonomy" id="2744473"/>
    <lineage>
        <taxon>Bacteria</taxon>
        <taxon>Pseudomonadati</taxon>
        <taxon>Pseudomonadota</taxon>
        <taxon>Alphaproteobacteria</taxon>
        <taxon>Sphingomonadales</taxon>
        <taxon>Erythrobacteraceae</taxon>
        <taxon>Qipengyuania</taxon>
    </lineage>
</organism>
<comment type="caution">
    <text evidence="2">The sequence shown here is derived from an EMBL/GenBank/DDBJ whole genome shotgun (WGS) entry which is preliminary data.</text>
</comment>
<accession>A0A850H5Q4</accession>
<evidence type="ECO:0008006" key="4">
    <source>
        <dbReference type="Google" id="ProtNLM"/>
    </source>
</evidence>
<evidence type="ECO:0000256" key="1">
    <source>
        <dbReference type="SAM" id="MobiDB-lite"/>
    </source>
</evidence>
<gene>
    <name evidence="2" type="ORF">HUV48_12500</name>
</gene>
<name>A0A850H5Q4_9SPHN</name>
<evidence type="ECO:0000313" key="2">
    <source>
        <dbReference type="EMBL" id="NVD45827.1"/>
    </source>
</evidence>
<proteinExistence type="predicted"/>
<sequence>MDDASSPPSAAKPPLPDNTRWTGAKAAAFLKLLARSGKVAASARAVGMSRQAAYRLRDRAPQFAALWKRAMAEAEAQRASARRTRKAVHPLLARTPQPPESDASAGQR</sequence>
<dbReference type="AlphaFoldDB" id="A0A850H5Q4"/>
<reference evidence="2 3" key="1">
    <citation type="submission" date="2020-06" db="EMBL/GenBank/DDBJ databases">
        <title>Altererythrobacter sp. HHU K3-1.</title>
        <authorList>
            <person name="Zhang D."/>
            <person name="Xue H."/>
        </authorList>
    </citation>
    <scope>NUCLEOTIDE SEQUENCE [LARGE SCALE GENOMIC DNA]</scope>
    <source>
        <strain evidence="2 3">HHU K3-1</strain>
    </source>
</reference>
<feature type="region of interest" description="Disordered" evidence="1">
    <location>
        <begin position="77"/>
        <end position="108"/>
    </location>
</feature>
<dbReference type="RefSeq" id="WP_176268132.1">
    <property type="nucleotide sequence ID" value="NZ_JABWGV010000005.1"/>
</dbReference>
<dbReference type="EMBL" id="JABWGV010000005">
    <property type="protein sequence ID" value="NVD45827.1"/>
    <property type="molecule type" value="Genomic_DNA"/>
</dbReference>
<protein>
    <recommendedName>
        <fullName evidence="4">LysR family transcriptional regulator</fullName>
    </recommendedName>
</protein>